<dbReference type="RefSeq" id="WP_261644136.1">
    <property type="nucleotide sequence ID" value="NZ_JBFKZN010000007.1"/>
</dbReference>
<reference evidence="1 2" key="1">
    <citation type="submission" date="2024-07" db="EMBL/GenBank/DDBJ databases">
        <authorList>
            <person name="Dulla G.F.J."/>
            <person name="Delorm J.G."/>
        </authorList>
    </citation>
    <scope>NUCLEOTIDE SEQUENCE [LARGE SCALE GENOMIC DNA]</scope>
    <source>
        <strain evidence="1 2">JGD 233</strain>
    </source>
</reference>
<dbReference type="Proteomes" id="UP001554567">
    <property type="component" value="Unassembled WGS sequence"/>
</dbReference>
<keyword evidence="2" id="KW-1185">Reference proteome</keyword>
<gene>
    <name evidence="1" type="ORF">ABW286_15580</name>
</gene>
<accession>A0ABV3N425</accession>
<dbReference type="EMBL" id="JBFKZN010000007">
    <property type="protein sequence ID" value="MEW5290588.1"/>
    <property type="molecule type" value="Genomic_DNA"/>
</dbReference>
<proteinExistence type="predicted"/>
<evidence type="ECO:0000313" key="1">
    <source>
        <dbReference type="EMBL" id="MEW5290588.1"/>
    </source>
</evidence>
<comment type="caution">
    <text evidence="1">The sequence shown here is derived from an EMBL/GenBank/DDBJ whole genome shotgun (WGS) entry which is preliminary data.</text>
</comment>
<evidence type="ECO:0000313" key="2">
    <source>
        <dbReference type="Proteomes" id="UP001554567"/>
    </source>
</evidence>
<organism evidence="1 2">
    <name type="scientific">Erwinia papayae</name>
    <dbReference type="NCBI Taxonomy" id="206499"/>
    <lineage>
        <taxon>Bacteria</taxon>
        <taxon>Pseudomonadati</taxon>
        <taxon>Pseudomonadota</taxon>
        <taxon>Gammaproteobacteria</taxon>
        <taxon>Enterobacterales</taxon>
        <taxon>Erwiniaceae</taxon>
        <taxon>Erwinia</taxon>
    </lineage>
</organism>
<name>A0ABV3N425_9GAMM</name>
<sequence length="216" mass="25328">MDIRISVREKPGYRLFSQLRKKRENISDIILEGIIPKMVLTLPGKNLSINHSWCFVMPAKIKKKNYFWLGAFLPEASTFEINSVFALYVCVSYPTLCENLRSNFHVAFWLSRLLNGTQRQEGIVSNRADLSEWIKALQRSYSPFWEKLLNEQYKFSNRSELLLSELTDNEEKINSDNGVEIMPWKGWPGCIQTDINVWLWRQSRYGRIIDSQKVSL</sequence>
<protein>
    <submittedName>
        <fullName evidence="1">Uncharacterized protein</fullName>
    </submittedName>
</protein>